<dbReference type="EMBL" id="SMFX01000001">
    <property type="protein sequence ID" value="TCK17890.1"/>
    <property type="molecule type" value="Genomic_DNA"/>
</dbReference>
<organism evidence="2 3">
    <name type="scientific">Thiogranum longum</name>
    <dbReference type="NCBI Taxonomy" id="1537524"/>
    <lineage>
        <taxon>Bacteria</taxon>
        <taxon>Pseudomonadati</taxon>
        <taxon>Pseudomonadota</taxon>
        <taxon>Gammaproteobacteria</taxon>
        <taxon>Chromatiales</taxon>
        <taxon>Ectothiorhodospiraceae</taxon>
        <taxon>Thiogranum</taxon>
    </lineage>
</organism>
<feature type="transmembrane region" description="Helical" evidence="1">
    <location>
        <begin position="27"/>
        <end position="47"/>
    </location>
</feature>
<dbReference type="Pfam" id="PF14316">
    <property type="entry name" value="DUF4381"/>
    <property type="match status" value="1"/>
</dbReference>
<keyword evidence="1" id="KW-0812">Transmembrane</keyword>
<evidence type="ECO:0000313" key="3">
    <source>
        <dbReference type="Proteomes" id="UP000295707"/>
    </source>
</evidence>
<keyword evidence="1" id="KW-1133">Transmembrane helix</keyword>
<evidence type="ECO:0000313" key="2">
    <source>
        <dbReference type="EMBL" id="TCK17890.1"/>
    </source>
</evidence>
<comment type="caution">
    <text evidence="2">The sequence shown here is derived from an EMBL/GenBank/DDBJ whole genome shotgun (WGS) entry which is preliminary data.</text>
</comment>
<dbReference type="AlphaFoldDB" id="A0A4R1HCG2"/>
<dbReference type="Proteomes" id="UP000295707">
    <property type="component" value="Unassembled WGS sequence"/>
</dbReference>
<keyword evidence="3" id="KW-1185">Reference proteome</keyword>
<dbReference type="OrthoDB" id="283083at2"/>
<sequence>MNPAAPALDLRDIHAAPAPPFWPPAPGWWLVAVLILVLVTVVGMWLYRRYRRHREWQRIEAELDRLAALANDDPAAFATGLSTLLRRVALQRFDRQRVAPLSGEAWLQFLDETGGEGEFSQGIGQVLADAAYVPEPDAIPAEPLLVLARHWIRKVRRGNA</sequence>
<protein>
    <submittedName>
        <fullName evidence="2">Uncharacterized protein DUF4381</fullName>
    </submittedName>
</protein>
<dbReference type="RefSeq" id="WP_132971728.1">
    <property type="nucleotide sequence ID" value="NZ_SMFX01000001.1"/>
</dbReference>
<gene>
    <name evidence="2" type="ORF">DFR30_1143</name>
</gene>
<reference evidence="2 3" key="1">
    <citation type="submission" date="2019-03" db="EMBL/GenBank/DDBJ databases">
        <title>Genomic Encyclopedia of Type Strains, Phase IV (KMG-IV): sequencing the most valuable type-strain genomes for metagenomic binning, comparative biology and taxonomic classification.</title>
        <authorList>
            <person name="Goeker M."/>
        </authorList>
    </citation>
    <scope>NUCLEOTIDE SEQUENCE [LARGE SCALE GENOMIC DNA]</scope>
    <source>
        <strain evidence="2 3">DSM 19610</strain>
    </source>
</reference>
<keyword evidence="1" id="KW-0472">Membrane</keyword>
<name>A0A4R1HCG2_9GAMM</name>
<accession>A0A4R1HCG2</accession>
<dbReference type="InterPro" id="IPR025489">
    <property type="entry name" value="DUF4381"/>
</dbReference>
<evidence type="ECO:0000256" key="1">
    <source>
        <dbReference type="SAM" id="Phobius"/>
    </source>
</evidence>
<proteinExistence type="predicted"/>